<organism evidence="2 3">
    <name type="scientific">Diatraea saccharalis</name>
    <name type="common">sugarcane borer</name>
    <dbReference type="NCBI Taxonomy" id="40085"/>
    <lineage>
        <taxon>Eukaryota</taxon>
        <taxon>Metazoa</taxon>
        <taxon>Ecdysozoa</taxon>
        <taxon>Arthropoda</taxon>
        <taxon>Hexapoda</taxon>
        <taxon>Insecta</taxon>
        <taxon>Pterygota</taxon>
        <taxon>Neoptera</taxon>
        <taxon>Endopterygota</taxon>
        <taxon>Lepidoptera</taxon>
        <taxon>Glossata</taxon>
        <taxon>Ditrysia</taxon>
        <taxon>Pyraloidea</taxon>
        <taxon>Crambidae</taxon>
        <taxon>Crambinae</taxon>
        <taxon>Diatraea</taxon>
    </lineage>
</organism>
<accession>A0A9N9RD89</accession>
<keyword evidence="3" id="KW-1185">Reference proteome</keyword>
<feature type="transmembrane region" description="Helical" evidence="1">
    <location>
        <begin position="7"/>
        <end position="25"/>
    </location>
</feature>
<evidence type="ECO:0000313" key="3">
    <source>
        <dbReference type="Proteomes" id="UP001153714"/>
    </source>
</evidence>
<reference evidence="2" key="2">
    <citation type="submission" date="2022-10" db="EMBL/GenBank/DDBJ databases">
        <authorList>
            <consortium name="ENA_rothamsted_submissions"/>
            <consortium name="culmorum"/>
            <person name="King R."/>
        </authorList>
    </citation>
    <scope>NUCLEOTIDE SEQUENCE</scope>
</reference>
<name>A0A9N9RD89_9NEOP</name>
<keyword evidence="1" id="KW-1133">Transmembrane helix</keyword>
<dbReference type="AlphaFoldDB" id="A0A9N9RD89"/>
<dbReference type="EMBL" id="OU893337">
    <property type="protein sequence ID" value="CAG9794435.1"/>
    <property type="molecule type" value="Genomic_DNA"/>
</dbReference>
<reference evidence="2" key="1">
    <citation type="submission" date="2021-12" db="EMBL/GenBank/DDBJ databases">
        <authorList>
            <person name="King R."/>
        </authorList>
    </citation>
    <scope>NUCLEOTIDE SEQUENCE</scope>
</reference>
<keyword evidence="1" id="KW-0472">Membrane</keyword>
<keyword evidence="1" id="KW-0812">Transmembrane</keyword>
<protein>
    <submittedName>
        <fullName evidence="2">Uncharacterized protein</fullName>
    </submittedName>
</protein>
<gene>
    <name evidence="2" type="ORF">DIATSA_LOCUS11810</name>
</gene>
<evidence type="ECO:0000313" key="2">
    <source>
        <dbReference type="EMBL" id="CAG9794435.1"/>
    </source>
</evidence>
<sequence>MKIILAFVFNGLVIGYFIGSWYYWANFTQTPLEICNGFGSLIAFLGIIYFFVLYFMVVKRYFGKWFERSVWNKVKSVAGSLWRFV</sequence>
<proteinExistence type="predicted"/>
<feature type="transmembrane region" description="Helical" evidence="1">
    <location>
        <begin position="37"/>
        <end position="58"/>
    </location>
</feature>
<dbReference type="Proteomes" id="UP001153714">
    <property type="component" value="Chromosome 6"/>
</dbReference>
<evidence type="ECO:0000256" key="1">
    <source>
        <dbReference type="SAM" id="Phobius"/>
    </source>
</evidence>
<dbReference type="OrthoDB" id="6075923at2759"/>